<dbReference type="HOGENOM" id="CLU_115313_0_0_11"/>
<keyword evidence="4" id="KW-1185">Reference proteome</keyword>
<keyword evidence="1" id="KW-0472">Membrane</keyword>
<dbReference type="OrthoDB" id="4413216at2"/>
<keyword evidence="1" id="KW-1133">Transmembrane helix</keyword>
<keyword evidence="1" id="KW-0812">Transmembrane</keyword>
<evidence type="ECO:0000313" key="4">
    <source>
        <dbReference type="Proteomes" id="UP000031524"/>
    </source>
</evidence>
<dbReference type="Proteomes" id="UP000031524">
    <property type="component" value="Chromosome"/>
</dbReference>
<evidence type="ECO:0000259" key="2">
    <source>
        <dbReference type="Pfam" id="PF03703"/>
    </source>
</evidence>
<protein>
    <recommendedName>
        <fullName evidence="2">YdbS-like PH domain-containing protein</fullName>
    </recommendedName>
</protein>
<sequence>MALFRPVEGEVVRADLTAPLHTLTFPTLELILVTGLSWMLIGWLDQPGMYTDPQLRNAVLVVWLLLACWRFVLPLLKARRRRFVVTDQRLVVRAGEFRSRTDSIPFRDIRSVQRRRSGIFLAISGYDRPLYFPDVPRAKRVAALIEESLPPTPTRYW</sequence>
<accession>A0A0B5D0Q8</accession>
<evidence type="ECO:0000256" key="1">
    <source>
        <dbReference type="SAM" id="Phobius"/>
    </source>
</evidence>
<name>A0A0B5D0Q8_9CORY</name>
<dbReference type="RefSeq" id="WP_040085046.1">
    <property type="nucleotide sequence ID" value="NZ_BCSU01000004.1"/>
</dbReference>
<proteinExistence type="predicted"/>
<dbReference type="EMBL" id="CP005286">
    <property type="protein sequence ID" value="AJE32375.1"/>
    <property type="molecule type" value="Genomic_DNA"/>
</dbReference>
<dbReference type="InterPro" id="IPR005182">
    <property type="entry name" value="YdbS-like_PH"/>
</dbReference>
<dbReference type="AlphaFoldDB" id="A0A0B5D0Q8"/>
<organism evidence="3 4">
    <name type="scientific">Corynebacterium humireducens NBRC 106098 = DSM 45392</name>
    <dbReference type="NCBI Taxonomy" id="1223515"/>
    <lineage>
        <taxon>Bacteria</taxon>
        <taxon>Bacillati</taxon>
        <taxon>Actinomycetota</taxon>
        <taxon>Actinomycetes</taxon>
        <taxon>Mycobacteriales</taxon>
        <taxon>Corynebacteriaceae</taxon>
        <taxon>Corynebacterium</taxon>
    </lineage>
</organism>
<reference evidence="3 4" key="1">
    <citation type="submission" date="2013-04" db="EMBL/GenBank/DDBJ databases">
        <title>Complete genome sequence of Corynebacterium humireducens DSM 45392(T), isolated from a wastewater-fed microbial fuel cell.</title>
        <authorList>
            <person name="Ruckert C."/>
            <person name="Albersmeier A."/>
            <person name="Kalinowski J."/>
        </authorList>
    </citation>
    <scope>NUCLEOTIDE SEQUENCE [LARGE SCALE GENOMIC DNA]</scope>
    <source>
        <strain evidence="4">MFC-5</strain>
    </source>
</reference>
<dbReference type="KEGG" id="chm:B842_02610"/>
<feature type="transmembrane region" description="Helical" evidence="1">
    <location>
        <begin position="23"/>
        <end position="43"/>
    </location>
</feature>
<dbReference type="STRING" id="1223515.B842_02610"/>
<gene>
    <name evidence="3" type="ORF">B842_02610</name>
</gene>
<feature type="domain" description="YdbS-like PH" evidence="2">
    <location>
        <begin position="79"/>
        <end position="117"/>
    </location>
</feature>
<feature type="transmembrane region" description="Helical" evidence="1">
    <location>
        <begin position="55"/>
        <end position="73"/>
    </location>
</feature>
<dbReference type="Pfam" id="PF03703">
    <property type="entry name" value="bPH_2"/>
    <property type="match status" value="1"/>
</dbReference>
<evidence type="ECO:0000313" key="3">
    <source>
        <dbReference type="EMBL" id="AJE32375.1"/>
    </source>
</evidence>